<comment type="caution">
    <text evidence="9">The sequence shown here is derived from an EMBL/GenBank/DDBJ whole genome shotgun (WGS) entry which is preliminary data.</text>
</comment>
<dbReference type="InterPro" id="IPR027417">
    <property type="entry name" value="P-loop_NTPase"/>
</dbReference>
<dbReference type="InterPro" id="IPR041118">
    <property type="entry name" value="Rx_N"/>
</dbReference>
<evidence type="ECO:0000256" key="2">
    <source>
        <dbReference type="ARBA" id="ARBA00022614"/>
    </source>
</evidence>
<dbReference type="InterPro" id="IPR055414">
    <property type="entry name" value="LRR_R13L4/SHOC2-like"/>
</dbReference>
<dbReference type="SUPFAM" id="SSF52540">
    <property type="entry name" value="P-loop containing nucleoside triphosphate hydrolases"/>
    <property type="match status" value="1"/>
</dbReference>
<dbReference type="Gene3D" id="3.40.50.300">
    <property type="entry name" value="P-loop containing nucleotide triphosphate hydrolases"/>
    <property type="match status" value="1"/>
</dbReference>
<dbReference type="EMBL" id="JAMRDG010000002">
    <property type="protein sequence ID" value="KAJ3684348.1"/>
    <property type="molecule type" value="Genomic_DNA"/>
</dbReference>
<dbReference type="Gene3D" id="1.10.10.10">
    <property type="entry name" value="Winged helix-like DNA-binding domain superfamily/Winged helix DNA-binding domain"/>
    <property type="match status" value="1"/>
</dbReference>
<dbReference type="Proteomes" id="UP001210211">
    <property type="component" value="Unassembled WGS sequence"/>
</dbReference>
<evidence type="ECO:0008006" key="11">
    <source>
        <dbReference type="Google" id="ProtNLM"/>
    </source>
</evidence>
<dbReference type="InterPro" id="IPR032675">
    <property type="entry name" value="LRR_dom_sf"/>
</dbReference>
<keyword evidence="3" id="KW-0677">Repeat</keyword>
<feature type="domain" description="NB-ARC" evidence="6">
    <location>
        <begin position="171"/>
        <end position="337"/>
    </location>
</feature>
<evidence type="ECO:0000256" key="1">
    <source>
        <dbReference type="ARBA" id="ARBA00008894"/>
    </source>
</evidence>
<dbReference type="Gene3D" id="1.10.8.430">
    <property type="entry name" value="Helical domain of apoptotic protease-activating factors"/>
    <property type="match status" value="1"/>
</dbReference>
<comment type="similarity">
    <text evidence="1">Belongs to the disease resistance NB-LRR family.</text>
</comment>
<evidence type="ECO:0000259" key="8">
    <source>
        <dbReference type="Pfam" id="PF23598"/>
    </source>
</evidence>
<evidence type="ECO:0000313" key="9">
    <source>
        <dbReference type="EMBL" id="KAJ3684348.1"/>
    </source>
</evidence>
<dbReference type="InterPro" id="IPR044974">
    <property type="entry name" value="Disease_R_plants"/>
</dbReference>
<evidence type="ECO:0000256" key="4">
    <source>
        <dbReference type="ARBA" id="ARBA00022741"/>
    </source>
</evidence>
<feature type="domain" description="Disease resistance R13L4/SHOC-2-like LRR" evidence="8">
    <location>
        <begin position="461"/>
        <end position="716"/>
    </location>
</feature>
<dbReference type="PRINTS" id="PR00364">
    <property type="entry name" value="DISEASERSIST"/>
</dbReference>
<evidence type="ECO:0000259" key="7">
    <source>
        <dbReference type="Pfam" id="PF18052"/>
    </source>
</evidence>
<organism evidence="9 10">
    <name type="scientific">Rhynchospora tenuis</name>
    <dbReference type="NCBI Taxonomy" id="198213"/>
    <lineage>
        <taxon>Eukaryota</taxon>
        <taxon>Viridiplantae</taxon>
        <taxon>Streptophyta</taxon>
        <taxon>Embryophyta</taxon>
        <taxon>Tracheophyta</taxon>
        <taxon>Spermatophyta</taxon>
        <taxon>Magnoliopsida</taxon>
        <taxon>Liliopsida</taxon>
        <taxon>Poales</taxon>
        <taxon>Cyperaceae</taxon>
        <taxon>Cyperoideae</taxon>
        <taxon>Rhynchosporeae</taxon>
        <taxon>Rhynchospora</taxon>
    </lineage>
</organism>
<dbReference type="CDD" id="cd14798">
    <property type="entry name" value="RX-CC_like"/>
    <property type="match status" value="1"/>
</dbReference>
<dbReference type="Gene3D" id="1.20.5.4130">
    <property type="match status" value="1"/>
</dbReference>
<dbReference type="Pfam" id="PF00931">
    <property type="entry name" value="NB-ARC"/>
    <property type="match status" value="1"/>
</dbReference>
<dbReference type="GO" id="GO:0043531">
    <property type="term" value="F:ADP binding"/>
    <property type="evidence" value="ECO:0007669"/>
    <property type="project" value="InterPro"/>
</dbReference>
<evidence type="ECO:0000259" key="6">
    <source>
        <dbReference type="Pfam" id="PF00931"/>
    </source>
</evidence>
<evidence type="ECO:0000256" key="5">
    <source>
        <dbReference type="ARBA" id="ARBA00022821"/>
    </source>
</evidence>
<dbReference type="InterPro" id="IPR036388">
    <property type="entry name" value="WH-like_DNA-bd_sf"/>
</dbReference>
<dbReference type="Gene3D" id="3.80.10.10">
    <property type="entry name" value="Ribonuclease Inhibitor"/>
    <property type="match status" value="1"/>
</dbReference>
<keyword evidence="2" id="KW-0433">Leucine-rich repeat</keyword>
<dbReference type="PANTHER" id="PTHR23155:SF1185">
    <property type="entry name" value="DISEASE RESISTANCE RPP8-LIKE PROTEIN 3-RELATED"/>
    <property type="match status" value="1"/>
</dbReference>
<evidence type="ECO:0000313" key="10">
    <source>
        <dbReference type="Proteomes" id="UP001210211"/>
    </source>
</evidence>
<reference evidence="9 10" key="1">
    <citation type="journal article" date="2022" name="Cell">
        <title>Repeat-based holocentromeres influence genome architecture and karyotype evolution.</title>
        <authorList>
            <person name="Hofstatter P.G."/>
            <person name="Thangavel G."/>
            <person name="Lux T."/>
            <person name="Neumann P."/>
            <person name="Vondrak T."/>
            <person name="Novak P."/>
            <person name="Zhang M."/>
            <person name="Costa L."/>
            <person name="Castellani M."/>
            <person name="Scott A."/>
            <person name="Toegelov H."/>
            <person name="Fuchs J."/>
            <person name="Mata-Sucre Y."/>
            <person name="Dias Y."/>
            <person name="Vanzela A.L.L."/>
            <person name="Huettel B."/>
            <person name="Almeida C.C.S."/>
            <person name="Simkova H."/>
            <person name="Souza G."/>
            <person name="Pedrosa-Harand A."/>
            <person name="Macas J."/>
            <person name="Mayer K.F.X."/>
            <person name="Houben A."/>
            <person name="Marques A."/>
        </authorList>
    </citation>
    <scope>NUCLEOTIDE SEQUENCE [LARGE SCALE GENOMIC DNA]</scope>
    <source>
        <strain evidence="9">RhyTen1mFocal</strain>
    </source>
</reference>
<dbReference type="SUPFAM" id="SSF52058">
    <property type="entry name" value="L domain-like"/>
    <property type="match status" value="1"/>
</dbReference>
<sequence length="737" mass="84373">MAETAVNFVLVKLGEIIVKEAQLLGKVGEKVKWVETELTRIKCYLMDADSKRRKGDARAENWLNELRNAAYRIEDAIDTFSVEIEHKRQKDHNFLERLIRLGLKTIKLPVLHTLGTELDDIKKVLEGIFESRVHYQINPLQERGEAETVLMPHRRATYQDVDETEVVGLDADKNNVCKLLLNPEIRRRAVVTIVGPGGLGKTTLAHMVYKSVKANFDFHVMLSVSQQFSPTDLLRKMLTKLKGFEPKTRDIGDLISELNGLLSSEKYLIILDDVWVADLWNQYLKHALPDVGNKSRVLMTSRLIEVAQSADPTMEPYELRFLSEEDSRNLLVKKALPYQKPGEKCPDDLYELVAALSTKCKGLPLALIVLGGILSTKDTYHAWEKVLKTLNWYSDGKDCINILAMSYDDMSYYLKACFSYLASFPEDSEISARCLIRMWVAEEFMPQQGRKTMEEIAEDCLEQLFQRGVDSLIYLKYLRVRNYREIDMSECSLGRLKNLETLDLRNNDGIYTLPTDFWTILTLRHVLYDWTLPEAPSTADLRNLQTLEWIPFDNKKIPHLNNLRRLGLEYDEYSELDVDHAVPHLLGGLPFLISLKIRGPDLPMEIVYPRALPNYQNLQILRFEGNWSESVTLKASLFPPHLIKLTLENSNLGQDPMPELGKLNNLKKLKLYSGVYKGKQMICPAGFPVLQSLNCSDVEVLTVANGVMPKLKHLSGIYKMKFEMPPELMHLIQQRGG</sequence>
<dbReference type="GO" id="GO:0098542">
    <property type="term" value="P:defense response to other organism"/>
    <property type="evidence" value="ECO:0007669"/>
    <property type="project" value="TreeGrafter"/>
</dbReference>
<name>A0AAD5WC87_9POAL</name>
<dbReference type="Pfam" id="PF23598">
    <property type="entry name" value="LRR_14"/>
    <property type="match status" value="1"/>
</dbReference>
<keyword evidence="4" id="KW-0547">Nucleotide-binding</keyword>
<keyword evidence="5" id="KW-0611">Plant defense</keyword>
<dbReference type="InterPro" id="IPR038005">
    <property type="entry name" value="RX-like_CC"/>
</dbReference>
<feature type="domain" description="Disease resistance N-terminal" evidence="7">
    <location>
        <begin position="5"/>
        <end position="93"/>
    </location>
</feature>
<keyword evidence="10" id="KW-1185">Reference proteome</keyword>
<dbReference type="InterPro" id="IPR002182">
    <property type="entry name" value="NB-ARC"/>
</dbReference>
<protein>
    <recommendedName>
        <fullName evidence="11">AAA+ ATPase domain-containing protein</fullName>
    </recommendedName>
</protein>
<accession>A0AAD5WC87</accession>
<dbReference type="PANTHER" id="PTHR23155">
    <property type="entry name" value="DISEASE RESISTANCE PROTEIN RP"/>
    <property type="match status" value="1"/>
</dbReference>
<proteinExistence type="inferred from homology"/>
<dbReference type="InterPro" id="IPR042197">
    <property type="entry name" value="Apaf_helical"/>
</dbReference>
<evidence type="ECO:0000256" key="3">
    <source>
        <dbReference type="ARBA" id="ARBA00022737"/>
    </source>
</evidence>
<dbReference type="AlphaFoldDB" id="A0AAD5WC87"/>
<gene>
    <name evidence="9" type="ORF">LUZ61_013512</name>
</gene>
<dbReference type="Pfam" id="PF18052">
    <property type="entry name" value="Rx_N"/>
    <property type="match status" value="1"/>
</dbReference>